<keyword evidence="2" id="KW-1185">Reference proteome</keyword>
<gene>
    <name evidence="1" type="ORF">MXMO3_00034</name>
</gene>
<dbReference type="Proteomes" id="UP000258927">
    <property type="component" value="Chromosome"/>
</dbReference>
<accession>A0A2R4M978</accession>
<dbReference type="STRING" id="1122213.GCA_000423365_02751"/>
<proteinExistence type="predicted"/>
<dbReference type="EMBL" id="CP021330">
    <property type="protein sequence ID" value="AVX02582.1"/>
    <property type="molecule type" value="Genomic_DNA"/>
</dbReference>
<name>A0A2R4M978_9HYPH</name>
<evidence type="ECO:0000313" key="2">
    <source>
        <dbReference type="Proteomes" id="UP000258927"/>
    </source>
</evidence>
<sequence>MSEAKKHYLDDKSEGKSKTFWQVARIRSKFDADVASTWQALKTLSAGDAVWNSAAAHAFNVLALGIVFLDGDNQVVFANEAAGRPFAKILVGVGALSLPKGLEKPREGSSD</sequence>
<reference evidence="1 2" key="1">
    <citation type="submission" date="2017-05" db="EMBL/GenBank/DDBJ databases">
        <title>Genome Analysis of Maritalea myrionectae HL2708#5.</title>
        <authorList>
            <consortium name="Cotde Inc.-PKNU"/>
            <person name="Jang D."/>
            <person name="Oh H.-M."/>
        </authorList>
    </citation>
    <scope>NUCLEOTIDE SEQUENCE [LARGE SCALE GENOMIC DNA]</scope>
    <source>
        <strain evidence="1 2">HL2708#5</strain>
    </source>
</reference>
<dbReference type="AlphaFoldDB" id="A0A2R4M978"/>
<protein>
    <submittedName>
        <fullName evidence="1">Uncharacterized protein</fullName>
    </submittedName>
</protein>
<organism evidence="1 2">
    <name type="scientific">Maritalea myrionectae</name>
    <dbReference type="NCBI Taxonomy" id="454601"/>
    <lineage>
        <taxon>Bacteria</taxon>
        <taxon>Pseudomonadati</taxon>
        <taxon>Pseudomonadota</taxon>
        <taxon>Alphaproteobacteria</taxon>
        <taxon>Hyphomicrobiales</taxon>
        <taxon>Devosiaceae</taxon>
        <taxon>Maritalea</taxon>
    </lineage>
</organism>
<evidence type="ECO:0000313" key="1">
    <source>
        <dbReference type="EMBL" id="AVX02582.1"/>
    </source>
</evidence>
<dbReference type="KEGG" id="mmyr:MXMO3_00034"/>